<dbReference type="GO" id="GO:0005634">
    <property type="term" value="C:nucleus"/>
    <property type="evidence" value="ECO:0000318"/>
    <property type="project" value="GO_Central"/>
</dbReference>
<feature type="compositionally biased region" description="Low complexity" evidence="7">
    <location>
        <begin position="282"/>
        <end position="293"/>
    </location>
</feature>
<keyword evidence="12" id="KW-1185">Reference proteome</keyword>
<dbReference type="CDD" id="cd00167">
    <property type="entry name" value="SANT"/>
    <property type="match status" value="2"/>
</dbReference>
<evidence type="ECO:0000256" key="6">
    <source>
        <dbReference type="ARBA" id="ARBA00023242"/>
    </source>
</evidence>
<dbReference type="Gramene" id="Pp3c1_1650V3.1">
    <property type="protein sequence ID" value="Pp3c1_1650V3.1"/>
    <property type="gene ID" value="Pp3c1_1650"/>
</dbReference>
<dbReference type="RefSeq" id="XP_024388422.1">
    <property type="nucleotide sequence ID" value="XM_024532654.2"/>
</dbReference>
<comment type="subcellular location">
    <subcellularLocation>
        <location evidence="1">Nucleus</location>
    </subcellularLocation>
</comment>
<dbReference type="GO" id="GO:0006355">
    <property type="term" value="P:regulation of DNA-templated transcription"/>
    <property type="evidence" value="ECO:0000318"/>
    <property type="project" value="GO_Central"/>
</dbReference>
<feature type="compositionally biased region" description="Polar residues" evidence="7">
    <location>
        <begin position="329"/>
        <end position="353"/>
    </location>
</feature>
<keyword evidence="5" id="KW-0804">Transcription</keyword>
<evidence type="ECO:0000256" key="1">
    <source>
        <dbReference type="ARBA" id="ARBA00004123"/>
    </source>
</evidence>
<reference evidence="10 12" key="2">
    <citation type="journal article" date="2018" name="Plant J.">
        <title>The Physcomitrella patens chromosome-scale assembly reveals moss genome structure and evolution.</title>
        <authorList>
            <person name="Lang D."/>
            <person name="Ullrich K.K."/>
            <person name="Murat F."/>
            <person name="Fuchs J."/>
            <person name="Jenkins J."/>
            <person name="Haas F.B."/>
            <person name="Piednoel M."/>
            <person name="Gundlach H."/>
            <person name="Van Bel M."/>
            <person name="Meyberg R."/>
            <person name="Vives C."/>
            <person name="Morata J."/>
            <person name="Symeonidi A."/>
            <person name="Hiss M."/>
            <person name="Muchero W."/>
            <person name="Kamisugi Y."/>
            <person name="Saleh O."/>
            <person name="Blanc G."/>
            <person name="Decker E.L."/>
            <person name="van Gessel N."/>
            <person name="Grimwood J."/>
            <person name="Hayes R.D."/>
            <person name="Graham S.W."/>
            <person name="Gunter L.E."/>
            <person name="McDaniel S.F."/>
            <person name="Hoernstein S.N.W."/>
            <person name="Larsson A."/>
            <person name="Li F.W."/>
            <person name="Perroud P.F."/>
            <person name="Phillips J."/>
            <person name="Ranjan P."/>
            <person name="Rokshar D.S."/>
            <person name="Rothfels C.J."/>
            <person name="Schneider L."/>
            <person name="Shu S."/>
            <person name="Stevenson D.W."/>
            <person name="Thummler F."/>
            <person name="Tillich M."/>
            <person name="Villarreal Aguilar J.C."/>
            <person name="Widiez T."/>
            <person name="Wong G.K."/>
            <person name="Wymore A."/>
            <person name="Zhang Y."/>
            <person name="Zimmer A.D."/>
            <person name="Quatrano R.S."/>
            <person name="Mayer K.F.X."/>
            <person name="Goodstein D."/>
            <person name="Casacuberta J.M."/>
            <person name="Vandepoele K."/>
            <person name="Reski R."/>
            <person name="Cuming A.C."/>
            <person name="Tuskan G.A."/>
            <person name="Maumus F."/>
            <person name="Salse J."/>
            <person name="Schmutz J."/>
            <person name="Rensing S.A."/>
        </authorList>
    </citation>
    <scope>NUCLEOTIDE SEQUENCE [LARGE SCALE GENOMIC DNA]</scope>
    <source>
        <strain evidence="11 12">cv. Gransden 2004</strain>
    </source>
</reference>
<dbReference type="PANTHER" id="PTHR45614">
    <property type="entry name" value="MYB PROTEIN-RELATED"/>
    <property type="match status" value="1"/>
</dbReference>
<name>A0A2K1L6I9_PHYPA</name>
<feature type="compositionally biased region" description="Polar residues" evidence="7">
    <location>
        <begin position="67"/>
        <end position="86"/>
    </location>
</feature>
<proteinExistence type="predicted"/>
<dbReference type="FunFam" id="1.10.10.60:FF:000060">
    <property type="entry name" value="MYB transcription factor"/>
    <property type="match status" value="1"/>
</dbReference>
<feature type="domain" description="Myb-like" evidence="8">
    <location>
        <begin position="159"/>
        <end position="205"/>
    </location>
</feature>
<evidence type="ECO:0000313" key="11">
    <source>
        <dbReference type="EnsemblPlants" id="Pp3c1_1650V3.1"/>
    </source>
</evidence>
<dbReference type="SMART" id="SM00717">
    <property type="entry name" value="SANT"/>
    <property type="match status" value="2"/>
</dbReference>
<evidence type="ECO:0000313" key="12">
    <source>
        <dbReference type="Proteomes" id="UP000006727"/>
    </source>
</evidence>
<dbReference type="Pfam" id="PF13921">
    <property type="entry name" value="Myb_DNA-bind_6"/>
    <property type="match status" value="1"/>
</dbReference>
<keyword evidence="3" id="KW-0805">Transcription regulation</keyword>
<dbReference type="GO" id="GO:0000978">
    <property type="term" value="F:RNA polymerase II cis-regulatory region sequence-specific DNA binding"/>
    <property type="evidence" value="ECO:0000318"/>
    <property type="project" value="GO_Central"/>
</dbReference>
<feature type="region of interest" description="Disordered" evidence="7">
    <location>
        <begin position="116"/>
        <end position="136"/>
    </location>
</feature>
<dbReference type="OrthoDB" id="2143914at2759"/>
<gene>
    <name evidence="11" type="primary">LOC112288463</name>
    <name evidence="10" type="ORF">PHYPA_000072</name>
</gene>
<feature type="compositionally biased region" description="Basic residues" evidence="7">
    <location>
        <begin position="265"/>
        <end position="280"/>
    </location>
</feature>
<reference evidence="11" key="3">
    <citation type="submission" date="2020-12" db="UniProtKB">
        <authorList>
            <consortium name="EnsemblPlants"/>
        </authorList>
    </citation>
    <scope>IDENTIFICATION</scope>
</reference>
<dbReference type="InterPro" id="IPR001005">
    <property type="entry name" value="SANT/Myb"/>
</dbReference>
<dbReference type="PaxDb" id="3218-PP1S200_41V6.1"/>
<dbReference type="EnsemblPlants" id="Pp3c1_1650V3.2">
    <property type="protein sequence ID" value="Pp3c1_1650V3.2"/>
    <property type="gene ID" value="Pp3c1_1650"/>
</dbReference>
<dbReference type="GeneID" id="112288463"/>
<feature type="domain" description="HTH myb-type" evidence="9">
    <location>
        <begin position="206"/>
        <end position="260"/>
    </location>
</feature>
<keyword evidence="2" id="KW-0677">Repeat</keyword>
<sequence length="607" mass="66330">MVTMEDRGNSWSAGATKVMGLSHSFAEETERMQFSSGKVAHSLSQWPQNLVLFKDAVRGPSFRAFSSAETATTDGERTSISGSDTPASKSIPFQALGIMATDERAWCLQSVESSSGLKLSSDDDMENGSIEDDMKESNEDMESFLSKDGESVQSKLCPRGHWRPAEDDKLRELVSQYGPQNWNLIAEKLQGRSGKSCRLRWFNQLDPRINRRPFTEEEEDRLLAAHRFHGNKWAMIARLFPGRTDNAVKNHWHVVMARKFRERSRVYGRRKTQVNRRGKLRSSNSGGNHQHGSTDSLTAWIEKYALSGEQSVEACDGSGDALAKPRASLSGSRSPTSLPSTFTNPQVSSSNLQQVSGVGSNLCETSSLSPKFSSGGSVPLMAPSLLPNLGGAIGGSKPAYLPGSCSSEKHQQALLSNAMDISINSEHLTRVAEARAEKGSLHLQTPESPFVGLKTTFQGSLYAGRWGGPSLPNPFGNNPTNGDKGDELYKSYSNVSCRSEMQKQLSLGRSGHQREASPSLRIAPAFSRQDTTKELGNWMLLPLAGQAQQQLRERLRKDISNSKKLGSNSWGTCEKSDDIEFSEVEPSQSSPDSAPVPFIDFLGVGAS</sequence>
<dbReference type="InterPro" id="IPR050560">
    <property type="entry name" value="MYB_TF"/>
</dbReference>
<evidence type="ECO:0000256" key="4">
    <source>
        <dbReference type="ARBA" id="ARBA00023125"/>
    </source>
</evidence>
<dbReference type="EnsemblPlants" id="Pp3c1_1650V3.1">
    <property type="protein sequence ID" value="Pp3c1_1650V3.1"/>
    <property type="gene ID" value="Pp3c1_1650"/>
</dbReference>
<dbReference type="SUPFAM" id="SSF46689">
    <property type="entry name" value="Homeodomain-like"/>
    <property type="match status" value="1"/>
</dbReference>
<dbReference type="InterPro" id="IPR009057">
    <property type="entry name" value="Homeodomain-like_sf"/>
</dbReference>
<dbReference type="PROSITE" id="PS50090">
    <property type="entry name" value="MYB_LIKE"/>
    <property type="match status" value="2"/>
</dbReference>
<dbReference type="Gramene" id="Pp3c1_1650V3.2">
    <property type="protein sequence ID" value="Pp3c1_1650V3.2"/>
    <property type="gene ID" value="Pp3c1_1650"/>
</dbReference>
<reference evidence="10 12" key="1">
    <citation type="journal article" date="2008" name="Science">
        <title>The Physcomitrella genome reveals evolutionary insights into the conquest of land by plants.</title>
        <authorList>
            <person name="Rensing S."/>
            <person name="Lang D."/>
            <person name="Zimmer A."/>
            <person name="Terry A."/>
            <person name="Salamov A."/>
            <person name="Shapiro H."/>
            <person name="Nishiyama T."/>
            <person name="Perroud P.-F."/>
            <person name="Lindquist E."/>
            <person name="Kamisugi Y."/>
            <person name="Tanahashi T."/>
            <person name="Sakakibara K."/>
            <person name="Fujita T."/>
            <person name="Oishi K."/>
            <person name="Shin-I T."/>
            <person name="Kuroki Y."/>
            <person name="Toyoda A."/>
            <person name="Suzuki Y."/>
            <person name="Hashimoto A."/>
            <person name="Yamaguchi K."/>
            <person name="Sugano A."/>
            <person name="Kohara Y."/>
            <person name="Fujiyama A."/>
            <person name="Anterola A."/>
            <person name="Aoki S."/>
            <person name="Ashton N."/>
            <person name="Barbazuk W.B."/>
            <person name="Barker E."/>
            <person name="Bennetzen J."/>
            <person name="Bezanilla M."/>
            <person name="Blankenship R."/>
            <person name="Cho S.H."/>
            <person name="Dutcher S."/>
            <person name="Estelle M."/>
            <person name="Fawcett J.A."/>
            <person name="Gundlach H."/>
            <person name="Hanada K."/>
            <person name="Heyl A."/>
            <person name="Hicks K.A."/>
            <person name="Hugh J."/>
            <person name="Lohr M."/>
            <person name="Mayer K."/>
            <person name="Melkozernov A."/>
            <person name="Murata T."/>
            <person name="Nelson D."/>
            <person name="Pils B."/>
            <person name="Prigge M."/>
            <person name="Reiss B."/>
            <person name="Renner T."/>
            <person name="Rombauts S."/>
            <person name="Rushton P."/>
            <person name="Sanderfoot A."/>
            <person name="Schween G."/>
            <person name="Shiu S.-H."/>
            <person name="Stueber K."/>
            <person name="Theodoulou F.L."/>
            <person name="Tu H."/>
            <person name="Van de Peer Y."/>
            <person name="Verrier P.J."/>
            <person name="Waters E."/>
            <person name="Wood A."/>
            <person name="Yang L."/>
            <person name="Cove D."/>
            <person name="Cuming A."/>
            <person name="Hasebe M."/>
            <person name="Lucas S."/>
            <person name="Mishler D.B."/>
            <person name="Reski R."/>
            <person name="Grigoriev I."/>
            <person name="Quatrano R.S."/>
            <person name="Boore J.L."/>
        </authorList>
    </citation>
    <scope>NUCLEOTIDE SEQUENCE [LARGE SCALE GENOMIC DNA]</scope>
    <source>
        <strain evidence="11 12">cv. Gransden 2004</strain>
    </source>
</reference>
<evidence type="ECO:0000256" key="5">
    <source>
        <dbReference type="ARBA" id="ARBA00023163"/>
    </source>
</evidence>
<dbReference type="STRING" id="3218.A0A2K1L6I9"/>
<evidence type="ECO:0000256" key="7">
    <source>
        <dbReference type="SAM" id="MobiDB-lite"/>
    </source>
</evidence>
<feature type="region of interest" description="Disordered" evidence="7">
    <location>
        <begin position="265"/>
        <end position="294"/>
    </location>
</feature>
<keyword evidence="6" id="KW-0539">Nucleus</keyword>
<dbReference type="EMBL" id="ABEU02000001">
    <property type="protein sequence ID" value="PNR61649.1"/>
    <property type="molecule type" value="Genomic_DNA"/>
</dbReference>
<dbReference type="AlphaFoldDB" id="A0A2K1L6I9"/>
<evidence type="ECO:0000256" key="2">
    <source>
        <dbReference type="ARBA" id="ARBA00022737"/>
    </source>
</evidence>
<evidence type="ECO:0000259" key="9">
    <source>
        <dbReference type="PROSITE" id="PS51294"/>
    </source>
</evidence>
<dbReference type="PANTHER" id="PTHR45614:SF150">
    <property type="entry name" value="MYB-LIKE DNA-BINDING DOMAIN CONTAINING PROTEIN, EXPRESSED"/>
    <property type="match status" value="1"/>
</dbReference>
<protein>
    <submittedName>
        <fullName evidence="10 11">Uncharacterized protein</fullName>
    </submittedName>
</protein>
<keyword evidence="4" id="KW-0238">DNA-binding</keyword>
<dbReference type="Proteomes" id="UP000006727">
    <property type="component" value="Chromosome 1"/>
</dbReference>
<feature type="region of interest" description="Disordered" evidence="7">
    <location>
        <begin position="66"/>
        <end position="86"/>
    </location>
</feature>
<evidence type="ECO:0000256" key="3">
    <source>
        <dbReference type="ARBA" id="ARBA00023015"/>
    </source>
</evidence>
<accession>A0A2K1L6I9</accession>
<dbReference type="InterPro" id="IPR017930">
    <property type="entry name" value="Myb_dom"/>
</dbReference>
<dbReference type="FunFam" id="1.10.10.60:FF:000356">
    <property type="entry name" value="MYB transcription factor"/>
    <property type="match status" value="1"/>
</dbReference>
<feature type="domain" description="Myb-like" evidence="8">
    <location>
        <begin position="206"/>
        <end position="256"/>
    </location>
</feature>
<feature type="domain" description="HTH myb-type" evidence="9">
    <location>
        <begin position="159"/>
        <end position="205"/>
    </location>
</feature>
<dbReference type="KEGG" id="ppp:112288463"/>
<feature type="region of interest" description="Disordered" evidence="7">
    <location>
        <begin position="315"/>
        <end position="353"/>
    </location>
</feature>
<evidence type="ECO:0000313" key="10">
    <source>
        <dbReference type="EMBL" id="PNR61649.1"/>
    </source>
</evidence>
<dbReference type="Gene3D" id="1.10.10.60">
    <property type="entry name" value="Homeodomain-like"/>
    <property type="match status" value="2"/>
</dbReference>
<dbReference type="GO" id="GO:0000981">
    <property type="term" value="F:DNA-binding transcription factor activity, RNA polymerase II-specific"/>
    <property type="evidence" value="ECO:0000318"/>
    <property type="project" value="GO_Central"/>
</dbReference>
<organism evidence="10">
    <name type="scientific">Physcomitrium patens</name>
    <name type="common">Spreading-leaved earth moss</name>
    <name type="synonym">Physcomitrella patens</name>
    <dbReference type="NCBI Taxonomy" id="3218"/>
    <lineage>
        <taxon>Eukaryota</taxon>
        <taxon>Viridiplantae</taxon>
        <taxon>Streptophyta</taxon>
        <taxon>Embryophyta</taxon>
        <taxon>Bryophyta</taxon>
        <taxon>Bryophytina</taxon>
        <taxon>Bryopsida</taxon>
        <taxon>Funariidae</taxon>
        <taxon>Funariales</taxon>
        <taxon>Funariaceae</taxon>
        <taxon>Physcomitrium</taxon>
    </lineage>
</organism>
<evidence type="ECO:0000259" key="8">
    <source>
        <dbReference type="PROSITE" id="PS50090"/>
    </source>
</evidence>
<feature type="compositionally biased region" description="Acidic residues" evidence="7">
    <location>
        <begin position="122"/>
        <end position="136"/>
    </location>
</feature>
<dbReference type="PROSITE" id="PS51294">
    <property type="entry name" value="HTH_MYB"/>
    <property type="match status" value="2"/>
</dbReference>